<feature type="region of interest" description="Disordered" evidence="2">
    <location>
        <begin position="153"/>
        <end position="173"/>
    </location>
</feature>
<dbReference type="InterPro" id="IPR012899">
    <property type="entry name" value="LTXXQ"/>
</dbReference>
<name>A0A2T1D750_9CYAN</name>
<organism evidence="3 4">
    <name type="scientific">Phormidesmis priestleyi ULC007</name>
    <dbReference type="NCBI Taxonomy" id="1920490"/>
    <lineage>
        <taxon>Bacteria</taxon>
        <taxon>Bacillati</taxon>
        <taxon>Cyanobacteriota</taxon>
        <taxon>Cyanophyceae</taxon>
        <taxon>Leptolyngbyales</taxon>
        <taxon>Leptolyngbyaceae</taxon>
        <taxon>Phormidesmis</taxon>
    </lineage>
</organism>
<dbReference type="Gene3D" id="1.20.120.1490">
    <property type="match status" value="1"/>
</dbReference>
<evidence type="ECO:0000313" key="4">
    <source>
        <dbReference type="Proteomes" id="UP000238634"/>
    </source>
</evidence>
<dbReference type="OrthoDB" id="531812at2"/>
<proteinExistence type="predicted"/>
<evidence type="ECO:0000256" key="2">
    <source>
        <dbReference type="SAM" id="MobiDB-lite"/>
    </source>
</evidence>
<protein>
    <recommendedName>
        <fullName evidence="5">Spy protein</fullName>
    </recommendedName>
</protein>
<feature type="compositionally biased region" description="Basic and acidic residues" evidence="2">
    <location>
        <begin position="153"/>
        <end position="167"/>
    </location>
</feature>
<reference evidence="3 4" key="1">
    <citation type="submission" date="2018-02" db="EMBL/GenBank/DDBJ databases">
        <authorList>
            <person name="Cohen D.B."/>
            <person name="Kent A.D."/>
        </authorList>
    </citation>
    <scope>NUCLEOTIDE SEQUENCE [LARGE SCALE GENOMIC DNA]</scope>
    <source>
        <strain evidence="3 4">ULC007</strain>
    </source>
</reference>
<accession>A0A2T1D750</accession>
<evidence type="ECO:0000256" key="1">
    <source>
        <dbReference type="SAM" id="Coils"/>
    </source>
</evidence>
<dbReference type="AlphaFoldDB" id="A0A2T1D750"/>
<dbReference type="STRING" id="1920490.GCA_001895925_01187"/>
<keyword evidence="4" id="KW-1185">Reference proteome</keyword>
<comment type="caution">
    <text evidence="3">The sequence shown here is derived from an EMBL/GenBank/DDBJ whole genome shotgun (WGS) entry which is preliminary data.</text>
</comment>
<evidence type="ECO:0000313" key="3">
    <source>
        <dbReference type="EMBL" id="PSB16318.1"/>
    </source>
</evidence>
<sequence length="173" mass="19683">MNDHPSRLLKSLTLRRVGAVAALLIALGGAIALKGNHQADATLEPSLLLADPVAQDAPLPLKRGMGWLRDLDLKPDQMQKIQAIRRQSRDQIDRQRQEMQQAQQELRSLMASDASADQIREKYRQVKGVRDQLADAQFDSLLEMRQVLTPDQRRKFAERMQRRRDVNGKAPRS</sequence>
<keyword evidence="1" id="KW-0175">Coiled coil</keyword>
<gene>
    <name evidence="3" type="ORF">C7B65_22095</name>
</gene>
<dbReference type="EMBL" id="PVWG01000044">
    <property type="protein sequence ID" value="PSB16318.1"/>
    <property type="molecule type" value="Genomic_DNA"/>
</dbReference>
<dbReference type="RefSeq" id="WP_073073760.1">
    <property type="nucleotide sequence ID" value="NZ_MPPI01000025.1"/>
</dbReference>
<dbReference type="Proteomes" id="UP000238634">
    <property type="component" value="Unassembled WGS sequence"/>
</dbReference>
<dbReference type="Pfam" id="PF07813">
    <property type="entry name" value="LTXXQ"/>
    <property type="match status" value="1"/>
</dbReference>
<dbReference type="GO" id="GO:0042597">
    <property type="term" value="C:periplasmic space"/>
    <property type="evidence" value="ECO:0007669"/>
    <property type="project" value="InterPro"/>
</dbReference>
<reference evidence="3 4" key="2">
    <citation type="submission" date="2018-03" db="EMBL/GenBank/DDBJ databases">
        <title>The ancient ancestry and fast evolution of plastids.</title>
        <authorList>
            <person name="Moore K.R."/>
            <person name="Magnabosco C."/>
            <person name="Momper L."/>
            <person name="Gold D.A."/>
            <person name="Bosak T."/>
            <person name="Fournier G.P."/>
        </authorList>
    </citation>
    <scope>NUCLEOTIDE SEQUENCE [LARGE SCALE GENOMIC DNA]</scope>
    <source>
        <strain evidence="3 4">ULC007</strain>
    </source>
</reference>
<feature type="coiled-coil region" evidence="1">
    <location>
        <begin position="78"/>
        <end position="112"/>
    </location>
</feature>
<evidence type="ECO:0008006" key="5">
    <source>
        <dbReference type="Google" id="ProtNLM"/>
    </source>
</evidence>
<dbReference type="CDD" id="cd09916">
    <property type="entry name" value="CpxP_like"/>
    <property type="match status" value="1"/>
</dbReference>